<dbReference type="OrthoDB" id="2399539at2759"/>
<evidence type="ECO:0000313" key="8">
    <source>
        <dbReference type="EMBL" id="CEL02046.1"/>
    </source>
</evidence>
<name>A0A0U5FUP9_ASPCI</name>
<evidence type="ECO:0000256" key="1">
    <source>
        <dbReference type="ARBA" id="ARBA00022723"/>
    </source>
</evidence>
<evidence type="ECO:0000256" key="5">
    <source>
        <dbReference type="ARBA" id="ARBA00023242"/>
    </source>
</evidence>
<dbReference type="GO" id="GO:0003677">
    <property type="term" value="F:DNA binding"/>
    <property type="evidence" value="ECO:0007669"/>
    <property type="project" value="UniProtKB-KW"/>
</dbReference>
<dbReference type="Proteomes" id="UP000054771">
    <property type="component" value="Unassembled WGS sequence"/>
</dbReference>
<evidence type="ECO:0000256" key="4">
    <source>
        <dbReference type="ARBA" id="ARBA00023163"/>
    </source>
</evidence>
<gene>
    <name evidence="8" type="ORF">ASPCAL01621</name>
</gene>
<dbReference type="InterPro" id="IPR036864">
    <property type="entry name" value="Zn2-C6_fun-type_DNA-bd_sf"/>
</dbReference>
<evidence type="ECO:0000256" key="6">
    <source>
        <dbReference type="SAM" id="MobiDB-lite"/>
    </source>
</evidence>
<feature type="compositionally biased region" description="Polar residues" evidence="6">
    <location>
        <begin position="120"/>
        <end position="132"/>
    </location>
</feature>
<keyword evidence="2" id="KW-0805">Transcription regulation</keyword>
<dbReference type="Pfam" id="PF00172">
    <property type="entry name" value="Zn_clus"/>
    <property type="match status" value="1"/>
</dbReference>
<feature type="region of interest" description="Disordered" evidence="6">
    <location>
        <begin position="449"/>
        <end position="487"/>
    </location>
</feature>
<sequence length="652" mass="71429">MSEQKSRPAKRVSNACIPCRSRHMRCDSATPVCSRCQAEGSRCVYIKSRRGGVRRSPGQTVPVPGAVPGPSHPQSQHQPHPHPQALPQQNPQQQLHHSLQLRLPTGTTTPTSLSSHSSLNRETQTQAPTYPNIQPHPHSLYEESTADATDNELLSLYFTYFHGAHPCVLPQWSLRLRAALQPESLELLMPVLQYIGSLYTPSIDSAPLETKILDTLSSLRCSGNSFSPFDIQALLLYAVVVYWNDEISRSLDLLDEVIANAVKIGMNRAGFDSSHGEGDPILEESWRRTWWVLYLTATHVAGSTHSFPSKVDGIFVSVRLPCEEEVYEAGNIPNPPSIPEYENREFHPNSTSFSSFAELIGIARSLDFVLSERWQTGTEAANRVCANADTTILAWLLLLPPQKHSLVRGDGSVDQLLFRAHMLVYTYIVDLNRELSSLLHTSIESISRRTPRAPPLSRDLSWSSSTTPGPSSSSTANPWSSHSSQPGPTAIHLHTTKVLTAIEKMNALLTLTLPTTQLATHSPFIICMIANTAIAHLSAYKWVYAGPRLSIERERIRLVVAVLKRISDIWPLGRRTYREVVVVARDILGGAAEGSNGDGNNGNDSGNGLGGFEGLGIDVEVDVGEFMHEGFDVGAAEKAVGEGDSGEGSKSR</sequence>
<accession>A0A0U5FUP9</accession>
<dbReference type="InterPro" id="IPR001138">
    <property type="entry name" value="Zn2Cys6_DnaBD"/>
</dbReference>
<evidence type="ECO:0000256" key="3">
    <source>
        <dbReference type="ARBA" id="ARBA00023125"/>
    </source>
</evidence>
<dbReference type="GO" id="GO:0000981">
    <property type="term" value="F:DNA-binding transcription factor activity, RNA polymerase II-specific"/>
    <property type="evidence" value="ECO:0007669"/>
    <property type="project" value="InterPro"/>
</dbReference>
<dbReference type="CDD" id="cd12148">
    <property type="entry name" value="fungal_TF_MHR"/>
    <property type="match status" value="1"/>
</dbReference>
<feature type="compositionally biased region" description="Low complexity" evidence="6">
    <location>
        <begin position="72"/>
        <end position="118"/>
    </location>
</feature>
<keyword evidence="3" id="KW-0238">DNA-binding</keyword>
<dbReference type="SMART" id="SM00066">
    <property type="entry name" value="GAL4"/>
    <property type="match status" value="1"/>
</dbReference>
<keyword evidence="9" id="KW-1185">Reference proteome</keyword>
<dbReference type="GO" id="GO:0008270">
    <property type="term" value="F:zinc ion binding"/>
    <property type="evidence" value="ECO:0007669"/>
    <property type="project" value="InterPro"/>
</dbReference>
<dbReference type="CDD" id="cd00067">
    <property type="entry name" value="GAL4"/>
    <property type="match status" value="1"/>
</dbReference>
<keyword evidence="5" id="KW-0539">Nucleus</keyword>
<dbReference type="STRING" id="454130.A0A0U5FUP9"/>
<dbReference type="PANTHER" id="PTHR47431">
    <property type="entry name" value="ZN(II)2CYS6 TRANSCRIPTION FACTOR (EUROFUNG)-RELATED"/>
    <property type="match status" value="1"/>
</dbReference>
<dbReference type="InterPro" id="IPR007219">
    <property type="entry name" value="XnlR_reg_dom"/>
</dbReference>
<keyword evidence="4" id="KW-0804">Transcription</keyword>
<dbReference type="Gene3D" id="4.10.240.10">
    <property type="entry name" value="Zn(2)-C6 fungal-type DNA-binding domain"/>
    <property type="match status" value="1"/>
</dbReference>
<evidence type="ECO:0000256" key="2">
    <source>
        <dbReference type="ARBA" id="ARBA00023015"/>
    </source>
</evidence>
<feature type="region of interest" description="Disordered" evidence="6">
    <location>
        <begin position="50"/>
        <end position="136"/>
    </location>
</feature>
<feature type="compositionally biased region" description="Low complexity" evidence="6">
    <location>
        <begin position="461"/>
        <end position="484"/>
    </location>
</feature>
<evidence type="ECO:0000313" key="9">
    <source>
        <dbReference type="Proteomes" id="UP000054771"/>
    </source>
</evidence>
<dbReference type="PANTHER" id="PTHR47431:SF4">
    <property type="entry name" value="ZN(II)2CYS6 TRANSCRIPTION FACTOR (EUROFUNG)"/>
    <property type="match status" value="1"/>
</dbReference>
<protein>
    <recommendedName>
        <fullName evidence="7">Zn(2)-C6 fungal-type domain-containing protein</fullName>
    </recommendedName>
</protein>
<dbReference type="AlphaFoldDB" id="A0A0U5FUP9"/>
<evidence type="ECO:0000259" key="7">
    <source>
        <dbReference type="PROSITE" id="PS50048"/>
    </source>
</evidence>
<feature type="domain" description="Zn(2)-C6 fungal-type" evidence="7">
    <location>
        <begin position="15"/>
        <end position="45"/>
    </location>
</feature>
<dbReference type="EMBL" id="CDMC01000001">
    <property type="protein sequence ID" value="CEL02046.1"/>
    <property type="molecule type" value="Genomic_DNA"/>
</dbReference>
<keyword evidence="1" id="KW-0479">Metal-binding</keyword>
<dbReference type="PROSITE" id="PS50048">
    <property type="entry name" value="ZN2_CY6_FUNGAL_2"/>
    <property type="match status" value="1"/>
</dbReference>
<reference evidence="9" key="1">
    <citation type="journal article" date="2016" name="Genome Announc.">
        <title>Draft genome sequences of fungus Aspergillus calidoustus.</title>
        <authorList>
            <person name="Horn F."/>
            <person name="Linde J."/>
            <person name="Mattern D.J."/>
            <person name="Walther G."/>
            <person name="Guthke R."/>
            <person name="Scherlach K."/>
            <person name="Martin K."/>
            <person name="Brakhage A.A."/>
            <person name="Petzke L."/>
            <person name="Valiante V."/>
        </authorList>
    </citation>
    <scope>NUCLEOTIDE SEQUENCE [LARGE SCALE GENOMIC DNA]</scope>
    <source>
        <strain evidence="9">SF006504</strain>
    </source>
</reference>
<dbReference type="PROSITE" id="PS00463">
    <property type="entry name" value="ZN2_CY6_FUNGAL_1"/>
    <property type="match status" value="1"/>
</dbReference>
<proteinExistence type="predicted"/>
<dbReference type="SUPFAM" id="SSF57701">
    <property type="entry name" value="Zn2/Cys6 DNA-binding domain"/>
    <property type="match status" value="1"/>
</dbReference>
<organism evidence="8 9">
    <name type="scientific">Aspergillus calidoustus</name>
    <dbReference type="NCBI Taxonomy" id="454130"/>
    <lineage>
        <taxon>Eukaryota</taxon>
        <taxon>Fungi</taxon>
        <taxon>Dikarya</taxon>
        <taxon>Ascomycota</taxon>
        <taxon>Pezizomycotina</taxon>
        <taxon>Eurotiomycetes</taxon>
        <taxon>Eurotiomycetidae</taxon>
        <taxon>Eurotiales</taxon>
        <taxon>Aspergillaceae</taxon>
        <taxon>Aspergillus</taxon>
        <taxon>Aspergillus subgen. Nidulantes</taxon>
    </lineage>
</organism>
<dbReference type="GO" id="GO:0006351">
    <property type="term" value="P:DNA-templated transcription"/>
    <property type="evidence" value="ECO:0007669"/>
    <property type="project" value="InterPro"/>
</dbReference>
<dbReference type="OMA" id="HSPFVMC"/>
<dbReference type="Pfam" id="PF04082">
    <property type="entry name" value="Fungal_trans"/>
    <property type="match status" value="1"/>
</dbReference>